<feature type="compositionally biased region" description="Polar residues" evidence="4">
    <location>
        <begin position="88"/>
        <end position="99"/>
    </location>
</feature>
<dbReference type="EMBL" id="GANO01001349">
    <property type="protein sequence ID" value="JAB58522.1"/>
    <property type="molecule type" value="mRNA"/>
</dbReference>
<feature type="non-terminal residue" evidence="7">
    <location>
        <position position="1"/>
    </location>
</feature>
<dbReference type="PANTHER" id="PTHR46983:SF3">
    <property type="entry name" value="CHPADIPLOID STATE MAINTENANCE PROTEIN CHPA"/>
    <property type="match status" value="1"/>
</dbReference>
<evidence type="ECO:0000256" key="2">
    <source>
        <dbReference type="ARBA" id="ARBA00022737"/>
    </source>
</evidence>
<dbReference type="AlphaFoldDB" id="U5EWM5"/>
<dbReference type="InterPro" id="IPR007051">
    <property type="entry name" value="CHORD_dom"/>
</dbReference>
<dbReference type="SUPFAM" id="SSF49764">
    <property type="entry name" value="HSP20-like chaperones"/>
    <property type="match status" value="1"/>
</dbReference>
<keyword evidence="3" id="KW-0862">Zinc</keyword>
<dbReference type="Pfam" id="PF04969">
    <property type="entry name" value="CS"/>
    <property type="match status" value="1"/>
</dbReference>
<evidence type="ECO:0000256" key="3">
    <source>
        <dbReference type="ARBA" id="ARBA00022833"/>
    </source>
</evidence>
<keyword evidence="1" id="KW-0479">Metal-binding</keyword>
<evidence type="ECO:0000256" key="1">
    <source>
        <dbReference type="ARBA" id="ARBA00022723"/>
    </source>
</evidence>
<feature type="domain" description="CHORD" evidence="6">
    <location>
        <begin position="153"/>
        <end position="212"/>
    </location>
</feature>
<keyword evidence="2" id="KW-0677">Repeat</keyword>
<evidence type="ECO:0000313" key="7">
    <source>
        <dbReference type="EMBL" id="JAB58522.1"/>
    </source>
</evidence>
<proteinExistence type="evidence at transcript level"/>
<dbReference type="PANTHER" id="PTHR46983">
    <property type="entry name" value="CYSTEINE AND HISTIDINE-RICH DOMAIN-CONTAINING PROTEIN 1"/>
    <property type="match status" value="1"/>
</dbReference>
<feature type="region of interest" description="Disordered" evidence="4">
    <location>
        <begin position="63"/>
        <end position="99"/>
    </location>
</feature>
<dbReference type="Gene3D" id="2.60.40.790">
    <property type="match status" value="1"/>
</dbReference>
<dbReference type="InterPro" id="IPR008978">
    <property type="entry name" value="HSP20-like_chaperone"/>
</dbReference>
<evidence type="ECO:0000259" key="5">
    <source>
        <dbReference type="PROSITE" id="PS51203"/>
    </source>
</evidence>
<feature type="domain" description="CHORD" evidence="6">
    <location>
        <begin position="6"/>
        <end position="65"/>
    </location>
</feature>
<dbReference type="InterPro" id="IPR039790">
    <property type="entry name" value="CHRD1"/>
</dbReference>
<accession>U5EWM5</accession>
<feature type="compositionally biased region" description="Acidic residues" evidence="4">
    <location>
        <begin position="341"/>
        <end position="350"/>
    </location>
</feature>
<evidence type="ECO:0000256" key="4">
    <source>
        <dbReference type="SAM" id="MobiDB-lite"/>
    </source>
</evidence>
<sequence length="369" mass="41859">VTKLTCYNRGCGQSFDPAENTDESCQHHPGVPFFHDAYKGWTCCNKKSVDFTEFLNIKGCTLSKHSNEKPPEPEKPAKEVSDELIEEQPSSKPINNEPINVSKLVRPPFESSLLQIEAFIAPSLKQQIDSLPKVTMKKSDVKQSSEITVGTTCKRGGCNVTYESEKTNETDCIYHPGVPIFHEGMKFWSCCQRRTSDFQAFLNQTGCDTAKHKWISDEVDSKVVKCRWDWHQTAANVVVAVYAKMYDYNKSFVKVNPIRLAVKLVFPEQHNSEFNIDLELRGIVDIKKTKVQMLSSKIEITLVKAEPGSWQKLDFPRAAVKPPEEDIKNLSVNKENNQNDNDSDIDLDDLEPIRYRNATITELPVDPVD</sequence>
<evidence type="ECO:0000259" key="6">
    <source>
        <dbReference type="PROSITE" id="PS51401"/>
    </source>
</evidence>
<feature type="compositionally biased region" description="Basic and acidic residues" evidence="4">
    <location>
        <begin position="65"/>
        <end position="81"/>
    </location>
</feature>
<organism evidence="7">
    <name type="scientific">Corethrella appendiculata</name>
    <dbReference type="NCBI Taxonomy" id="1370023"/>
    <lineage>
        <taxon>Eukaryota</taxon>
        <taxon>Metazoa</taxon>
        <taxon>Ecdysozoa</taxon>
        <taxon>Arthropoda</taxon>
        <taxon>Hexapoda</taxon>
        <taxon>Insecta</taxon>
        <taxon>Pterygota</taxon>
        <taxon>Neoptera</taxon>
        <taxon>Endopterygota</taxon>
        <taxon>Diptera</taxon>
        <taxon>Nematocera</taxon>
        <taxon>Culicoidea</taxon>
        <taxon>Chaoboridae</taxon>
        <taxon>Corethrella</taxon>
    </lineage>
</organism>
<dbReference type="PROSITE" id="PS51401">
    <property type="entry name" value="CHORD"/>
    <property type="match status" value="2"/>
</dbReference>
<reference evidence="7" key="1">
    <citation type="journal article" date="2014" name="Insect Biochem. Mol. Biol.">
        <title>An insight into the sialome of the frog biting fly, Corethrella appendiculata.</title>
        <authorList>
            <person name="Ribeiro J.M.C."/>
            <person name="Chagas A.C."/>
            <person name="Pham V.M."/>
            <person name="Lounibos L.P."/>
            <person name="Calvo E."/>
        </authorList>
    </citation>
    <scope>NUCLEOTIDE SEQUENCE</scope>
    <source>
        <tissue evidence="7">Salivary glands</tissue>
    </source>
</reference>
<feature type="region of interest" description="Disordered" evidence="4">
    <location>
        <begin position="322"/>
        <end position="350"/>
    </location>
</feature>
<dbReference type="Pfam" id="PF04968">
    <property type="entry name" value="CHORD"/>
    <property type="match status" value="2"/>
</dbReference>
<dbReference type="Gene3D" id="4.10.1130.20">
    <property type="match status" value="2"/>
</dbReference>
<dbReference type="PROSITE" id="PS51203">
    <property type="entry name" value="CS"/>
    <property type="match status" value="1"/>
</dbReference>
<feature type="domain" description="CS" evidence="5">
    <location>
        <begin position="223"/>
        <end position="314"/>
    </location>
</feature>
<name>U5EWM5_9DIPT</name>
<dbReference type="InterPro" id="IPR007052">
    <property type="entry name" value="CS_dom"/>
</dbReference>
<dbReference type="GO" id="GO:0046872">
    <property type="term" value="F:metal ion binding"/>
    <property type="evidence" value="ECO:0007669"/>
    <property type="project" value="UniProtKB-KW"/>
</dbReference>
<protein>
    <submittedName>
        <fullName evidence="7">Putative zn2+-binding protein melusin/rar1</fullName>
    </submittedName>
</protein>